<dbReference type="AlphaFoldDB" id="A0A7V8VFD5"/>
<evidence type="ECO:0000313" key="4">
    <source>
        <dbReference type="EMBL" id="MBA2227009.1"/>
    </source>
</evidence>
<dbReference type="GO" id="GO:0003723">
    <property type="term" value="F:RNA binding"/>
    <property type="evidence" value="ECO:0007669"/>
    <property type="project" value="UniProtKB-KW"/>
</dbReference>
<keyword evidence="5" id="KW-1185">Reference proteome</keyword>
<accession>A0A7V8VFD5</accession>
<protein>
    <submittedName>
        <fullName evidence="4">FHA domain-containing protein</fullName>
    </submittedName>
</protein>
<dbReference type="EMBL" id="JACEFB010000009">
    <property type="protein sequence ID" value="MBA2227009.1"/>
    <property type="molecule type" value="Genomic_DNA"/>
</dbReference>
<evidence type="ECO:0000259" key="3">
    <source>
        <dbReference type="Pfam" id="PF00498"/>
    </source>
</evidence>
<dbReference type="InterPro" id="IPR000253">
    <property type="entry name" value="FHA_dom"/>
</dbReference>
<dbReference type="InterPro" id="IPR008984">
    <property type="entry name" value="SMAD_FHA_dom_sf"/>
</dbReference>
<gene>
    <name evidence="4" type="ORF">H0921_12640</name>
</gene>
<comment type="caution">
    <text evidence="4">The sequence shown here is derived from an EMBL/GenBank/DDBJ whole genome shotgun (WGS) entry which is preliminary data.</text>
</comment>
<sequence>MAESMWLKMRQAREAMAQGRLEEAEERLREPLQKGYWRAFRLARKLAQAYVVRVQRSLCSGQYASAWQDLLRAEELHPGNPSLAELRAKLTEREMRRFRAMLGRRDLEEAVRVLDRLSQRKVSFDLLEPLYELVRDYSQVLQSAQRGQFEEAWQQYKRLAVPEWFTAEYQALREELQQRRAQFESALPRLLQAVRNGDHEAVILAAEQVLAAAPDYRHAQELHVQSWQALRQLPVALASPPSGAGSPRTLTHVPSARSVSALPLSRPTPLPTPARTLPHPPAGIPSRLLLWVHHVGAYLVCLNNGVSIGGHGYDHPPAIPICADLPRCQAEFCFDSEGFWLETSHNNVFLNGRRVQQTSDLLRDGDRITLGDTCELHFLQPHPLFQTAVLRITSGHRLPLAIDAVILMGQQVVLGRHAHAHIPLPRPVNGHSPPGDLCLCRSTEGLGVRVPDGEQFTIRWGQQAQTHSGWGIVHPGSIVEWTFCSFTLETDHDLRL</sequence>
<evidence type="ECO:0000256" key="2">
    <source>
        <dbReference type="SAM" id="Coils"/>
    </source>
</evidence>
<dbReference type="Proteomes" id="UP000542342">
    <property type="component" value="Unassembled WGS sequence"/>
</dbReference>
<dbReference type="Gene3D" id="1.25.40.10">
    <property type="entry name" value="Tetratricopeptide repeat domain"/>
    <property type="match status" value="1"/>
</dbReference>
<keyword evidence="1" id="KW-0694">RNA-binding</keyword>
<organism evidence="4 5">
    <name type="scientific">Thermogemmata fonticola</name>
    <dbReference type="NCBI Taxonomy" id="2755323"/>
    <lineage>
        <taxon>Bacteria</taxon>
        <taxon>Pseudomonadati</taxon>
        <taxon>Planctomycetota</taxon>
        <taxon>Planctomycetia</taxon>
        <taxon>Gemmatales</taxon>
        <taxon>Gemmataceae</taxon>
        <taxon>Thermogemmata</taxon>
    </lineage>
</organism>
<feature type="domain" description="FHA" evidence="3">
    <location>
        <begin position="327"/>
        <end position="371"/>
    </location>
</feature>
<evidence type="ECO:0000313" key="5">
    <source>
        <dbReference type="Proteomes" id="UP000542342"/>
    </source>
</evidence>
<dbReference type="SUPFAM" id="SSF49879">
    <property type="entry name" value="SMAD/FHA domain"/>
    <property type="match status" value="1"/>
</dbReference>
<evidence type="ECO:0000256" key="1">
    <source>
        <dbReference type="PROSITE-ProRule" id="PRU00182"/>
    </source>
</evidence>
<proteinExistence type="predicted"/>
<dbReference type="CDD" id="cd00060">
    <property type="entry name" value="FHA"/>
    <property type="match status" value="1"/>
</dbReference>
<dbReference type="InterPro" id="IPR011990">
    <property type="entry name" value="TPR-like_helical_dom_sf"/>
</dbReference>
<dbReference type="SUPFAM" id="SSF48452">
    <property type="entry name" value="TPR-like"/>
    <property type="match status" value="1"/>
</dbReference>
<dbReference type="Pfam" id="PF00498">
    <property type="entry name" value="FHA"/>
    <property type="match status" value="1"/>
</dbReference>
<name>A0A7V8VFD5_9BACT</name>
<dbReference type="RefSeq" id="WP_194538633.1">
    <property type="nucleotide sequence ID" value="NZ_JACEFB010000009.1"/>
</dbReference>
<dbReference type="Gene3D" id="2.60.200.20">
    <property type="match status" value="1"/>
</dbReference>
<feature type="coiled-coil region" evidence="2">
    <location>
        <begin position="166"/>
        <end position="193"/>
    </location>
</feature>
<dbReference type="PROSITE" id="PS50889">
    <property type="entry name" value="S4"/>
    <property type="match status" value="1"/>
</dbReference>
<keyword evidence="2" id="KW-0175">Coiled coil</keyword>
<reference evidence="4 5" key="1">
    <citation type="submission" date="2020-07" db="EMBL/GenBank/DDBJ databases">
        <title>Thermogemmata thermophila gen. nov., sp. nov., a novel moderate thermophilic planctomycete from a Kamchatka hot spring.</title>
        <authorList>
            <person name="Elcheninov A.G."/>
            <person name="Podosokorskaya O.A."/>
            <person name="Kovaleva O.L."/>
            <person name="Novikov A."/>
            <person name="Bonch-Osmolovskaya E.A."/>
            <person name="Toshchakov S.V."/>
            <person name="Kublanov I.V."/>
        </authorList>
    </citation>
    <scope>NUCLEOTIDE SEQUENCE [LARGE SCALE GENOMIC DNA]</scope>
    <source>
        <strain evidence="4 5">2918</strain>
    </source>
</reference>